<dbReference type="EMBL" id="QPFP01000143">
    <property type="protein sequence ID" value="TEB20377.1"/>
    <property type="molecule type" value="Genomic_DNA"/>
</dbReference>
<accession>A0A4Y7SGW7</accession>
<dbReference type="Proteomes" id="UP000298030">
    <property type="component" value="Unassembled WGS sequence"/>
</dbReference>
<gene>
    <name evidence="2" type="ORF">FA13DRAFT_242324</name>
</gene>
<protein>
    <submittedName>
        <fullName evidence="2">Uncharacterized protein</fullName>
    </submittedName>
</protein>
<proteinExistence type="predicted"/>
<dbReference type="AlphaFoldDB" id="A0A4Y7SGW7"/>
<evidence type="ECO:0000313" key="2">
    <source>
        <dbReference type="EMBL" id="TEB20377.1"/>
    </source>
</evidence>
<organism evidence="2 3">
    <name type="scientific">Coprinellus micaceus</name>
    <name type="common">Glistening ink-cap mushroom</name>
    <name type="synonym">Coprinus micaceus</name>
    <dbReference type="NCBI Taxonomy" id="71717"/>
    <lineage>
        <taxon>Eukaryota</taxon>
        <taxon>Fungi</taxon>
        <taxon>Dikarya</taxon>
        <taxon>Basidiomycota</taxon>
        <taxon>Agaricomycotina</taxon>
        <taxon>Agaricomycetes</taxon>
        <taxon>Agaricomycetidae</taxon>
        <taxon>Agaricales</taxon>
        <taxon>Agaricineae</taxon>
        <taxon>Psathyrellaceae</taxon>
        <taxon>Coprinellus</taxon>
    </lineage>
</organism>
<name>A0A4Y7SGW7_COPMI</name>
<feature type="compositionally biased region" description="Polar residues" evidence="1">
    <location>
        <begin position="36"/>
        <end position="45"/>
    </location>
</feature>
<sequence>MPIQDVLGTRSIKQTDHLECKVCAQAHNSVEACLRRQSSPRSDATTAPIPPSGAELTNIFVDGAPENPCSLFPRPATLRKGSHMREEQVEIRRNTYLLLRRVLWSAARRRGKT</sequence>
<feature type="region of interest" description="Disordered" evidence="1">
    <location>
        <begin position="34"/>
        <end position="53"/>
    </location>
</feature>
<evidence type="ECO:0000313" key="3">
    <source>
        <dbReference type="Proteomes" id="UP000298030"/>
    </source>
</evidence>
<reference evidence="2 3" key="1">
    <citation type="journal article" date="2019" name="Nat. Ecol. Evol.">
        <title>Megaphylogeny resolves global patterns of mushroom evolution.</title>
        <authorList>
            <person name="Varga T."/>
            <person name="Krizsan K."/>
            <person name="Foldi C."/>
            <person name="Dima B."/>
            <person name="Sanchez-Garcia M."/>
            <person name="Sanchez-Ramirez S."/>
            <person name="Szollosi G.J."/>
            <person name="Szarkandi J.G."/>
            <person name="Papp V."/>
            <person name="Albert L."/>
            <person name="Andreopoulos W."/>
            <person name="Angelini C."/>
            <person name="Antonin V."/>
            <person name="Barry K.W."/>
            <person name="Bougher N.L."/>
            <person name="Buchanan P."/>
            <person name="Buyck B."/>
            <person name="Bense V."/>
            <person name="Catcheside P."/>
            <person name="Chovatia M."/>
            <person name="Cooper J."/>
            <person name="Damon W."/>
            <person name="Desjardin D."/>
            <person name="Finy P."/>
            <person name="Geml J."/>
            <person name="Haridas S."/>
            <person name="Hughes K."/>
            <person name="Justo A."/>
            <person name="Karasinski D."/>
            <person name="Kautmanova I."/>
            <person name="Kiss B."/>
            <person name="Kocsube S."/>
            <person name="Kotiranta H."/>
            <person name="LaButti K.M."/>
            <person name="Lechner B.E."/>
            <person name="Liimatainen K."/>
            <person name="Lipzen A."/>
            <person name="Lukacs Z."/>
            <person name="Mihaltcheva S."/>
            <person name="Morgado L.N."/>
            <person name="Niskanen T."/>
            <person name="Noordeloos M.E."/>
            <person name="Ohm R.A."/>
            <person name="Ortiz-Santana B."/>
            <person name="Ovrebo C."/>
            <person name="Racz N."/>
            <person name="Riley R."/>
            <person name="Savchenko A."/>
            <person name="Shiryaev A."/>
            <person name="Soop K."/>
            <person name="Spirin V."/>
            <person name="Szebenyi C."/>
            <person name="Tomsovsky M."/>
            <person name="Tulloss R.E."/>
            <person name="Uehling J."/>
            <person name="Grigoriev I.V."/>
            <person name="Vagvolgyi C."/>
            <person name="Papp T."/>
            <person name="Martin F.M."/>
            <person name="Miettinen O."/>
            <person name="Hibbett D.S."/>
            <person name="Nagy L.G."/>
        </authorList>
    </citation>
    <scope>NUCLEOTIDE SEQUENCE [LARGE SCALE GENOMIC DNA]</scope>
    <source>
        <strain evidence="2 3">FP101781</strain>
    </source>
</reference>
<comment type="caution">
    <text evidence="2">The sequence shown here is derived from an EMBL/GenBank/DDBJ whole genome shotgun (WGS) entry which is preliminary data.</text>
</comment>
<keyword evidence="3" id="KW-1185">Reference proteome</keyword>
<evidence type="ECO:0000256" key="1">
    <source>
        <dbReference type="SAM" id="MobiDB-lite"/>
    </source>
</evidence>